<protein>
    <submittedName>
        <fullName evidence="1">Uncharacterized protein</fullName>
    </submittedName>
</protein>
<dbReference type="Proteomes" id="UP001212499">
    <property type="component" value="Unassembled WGS sequence"/>
</dbReference>
<reference evidence="1 2" key="1">
    <citation type="submission" date="2023-01" db="EMBL/GenBank/DDBJ databases">
        <title>Genomes from the Australian National Cyanobacteria Reference Collection.</title>
        <authorList>
            <person name="Willis A."/>
            <person name="Lee E.M.F."/>
        </authorList>
    </citation>
    <scope>NUCLEOTIDE SEQUENCE [LARGE SCALE GENOMIC DNA]</scope>
    <source>
        <strain evidence="1 2">CS-1033</strain>
    </source>
</reference>
<dbReference type="RefSeq" id="WP_271733317.1">
    <property type="nucleotide sequence ID" value="NZ_JANQDP010000126.1"/>
</dbReference>
<gene>
    <name evidence="1" type="ORF">PN457_10825</name>
</gene>
<keyword evidence="2" id="KW-1185">Reference proteome</keyword>
<accession>A0ABT5AS54</accession>
<comment type="caution">
    <text evidence="1">The sequence shown here is derived from an EMBL/GenBank/DDBJ whole genome shotgun (WGS) entry which is preliminary data.</text>
</comment>
<dbReference type="EMBL" id="JAQMUH010000122">
    <property type="protein sequence ID" value="MDB9540147.1"/>
    <property type="molecule type" value="Genomic_DNA"/>
</dbReference>
<evidence type="ECO:0000313" key="2">
    <source>
        <dbReference type="Proteomes" id="UP001212499"/>
    </source>
</evidence>
<sequence length="113" mass="12931">MQIYKFSSLLISVSLFLPVVTQIGEIDMHIGRMRIRQDLRGNLEIFPDLPGSAKLHAPETEIYMNGNFHINDVNTLFRNTCQKSGSILTQESRQVTRNGRYRHHSSKVSVLCN</sequence>
<name>A0ABT5AS54_9CYAN</name>
<evidence type="ECO:0000313" key="1">
    <source>
        <dbReference type="EMBL" id="MDB9540147.1"/>
    </source>
</evidence>
<organism evidence="1 2">
    <name type="scientific">Anabaenopsis arnoldii</name>
    <dbReference type="NCBI Taxonomy" id="2152938"/>
    <lineage>
        <taxon>Bacteria</taxon>
        <taxon>Bacillati</taxon>
        <taxon>Cyanobacteriota</taxon>
        <taxon>Cyanophyceae</taxon>
        <taxon>Nostocales</taxon>
        <taxon>Nodulariaceae</taxon>
        <taxon>Anabaenopsis</taxon>
    </lineage>
</organism>
<proteinExistence type="predicted"/>